<dbReference type="EMBL" id="JAMYWD010000012">
    <property type="protein sequence ID" value="KAJ4953185.1"/>
    <property type="molecule type" value="Genomic_DNA"/>
</dbReference>
<feature type="chain" id="PRO_5040452607" description="Glycoside hydrolase family 19 catalytic domain-containing protein" evidence="1">
    <location>
        <begin position="18"/>
        <end position="117"/>
    </location>
</feature>
<comment type="caution">
    <text evidence="3">The sequence shown here is derived from an EMBL/GenBank/DDBJ whole genome shotgun (WGS) entry which is preliminary data.</text>
</comment>
<accession>A0A9Q0GVC3</accession>
<dbReference type="Pfam" id="PF00182">
    <property type="entry name" value="Glyco_hydro_19"/>
    <property type="match status" value="1"/>
</dbReference>
<dbReference type="Proteomes" id="UP001141806">
    <property type="component" value="Unassembled WGS sequence"/>
</dbReference>
<dbReference type="PANTHER" id="PTHR22595:SF96">
    <property type="entry name" value="CHITINASE"/>
    <property type="match status" value="1"/>
</dbReference>
<evidence type="ECO:0000256" key="1">
    <source>
        <dbReference type="SAM" id="SignalP"/>
    </source>
</evidence>
<protein>
    <recommendedName>
        <fullName evidence="2">Glycoside hydrolase family 19 catalytic domain-containing protein</fullName>
    </recommendedName>
</protein>
<reference evidence="3" key="1">
    <citation type="journal article" date="2023" name="Plant J.">
        <title>The genome of the king protea, Protea cynaroides.</title>
        <authorList>
            <person name="Chang J."/>
            <person name="Duong T.A."/>
            <person name="Schoeman C."/>
            <person name="Ma X."/>
            <person name="Roodt D."/>
            <person name="Barker N."/>
            <person name="Li Z."/>
            <person name="Van de Peer Y."/>
            <person name="Mizrachi E."/>
        </authorList>
    </citation>
    <scope>NUCLEOTIDE SEQUENCE</scope>
    <source>
        <tissue evidence="3">Young leaves</tissue>
    </source>
</reference>
<feature type="signal peptide" evidence="1">
    <location>
        <begin position="1"/>
        <end position="17"/>
    </location>
</feature>
<dbReference type="CDD" id="cd00325">
    <property type="entry name" value="chitinase_GH19"/>
    <property type="match status" value="1"/>
</dbReference>
<dbReference type="GO" id="GO:0004568">
    <property type="term" value="F:chitinase activity"/>
    <property type="evidence" value="ECO:0007669"/>
    <property type="project" value="InterPro"/>
</dbReference>
<dbReference type="Gene3D" id="3.30.20.10">
    <property type="entry name" value="Endochitinase, domain 2"/>
    <property type="match status" value="1"/>
</dbReference>
<proteinExistence type="predicted"/>
<dbReference type="InterPro" id="IPR023346">
    <property type="entry name" value="Lysozyme-like_dom_sf"/>
</dbReference>
<evidence type="ECO:0000259" key="2">
    <source>
        <dbReference type="Pfam" id="PF00182"/>
    </source>
</evidence>
<dbReference type="OrthoDB" id="5985073at2759"/>
<feature type="domain" description="Glycoside hydrolase family 19 catalytic" evidence="2">
    <location>
        <begin position="12"/>
        <end position="98"/>
    </location>
</feature>
<organism evidence="3 4">
    <name type="scientific">Protea cynaroides</name>
    <dbReference type="NCBI Taxonomy" id="273540"/>
    <lineage>
        <taxon>Eukaryota</taxon>
        <taxon>Viridiplantae</taxon>
        <taxon>Streptophyta</taxon>
        <taxon>Embryophyta</taxon>
        <taxon>Tracheophyta</taxon>
        <taxon>Spermatophyta</taxon>
        <taxon>Magnoliopsida</taxon>
        <taxon>Proteales</taxon>
        <taxon>Proteaceae</taxon>
        <taxon>Protea</taxon>
    </lineage>
</organism>
<dbReference type="SUPFAM" id="SSF53955">
    <property type="entry name" value="Lysozyme-like"/>
    <property type="match status" value="1"/>
</dbReference>
<keyword evidence="1" id="KW-0732">Signal</keyword>
<gene>
    <name evidence="3" type="ORF">NE237_030017</name>
</gene>
<dbReference type="GO" id="GO:0016998">
    <property type="term" value="P:cell wall macromolecule catabolic process"/>
    <property type="evidence" value="ECO:0007669"/>
    <property type="project" value="InterPro"/>
</dbReference>
<dbReference type="AlphaFoldDB" id="A0A9Q0GVC3"/>
<dbReference type="PANTHER" id="PTHR22595">
    <property type="entry name" value="CHITINASE-RELATED"/>
    <property type="match status" value="1"/>
</dbReference>
<evidence type="ECO:0000313" key="3">
    <source>
        <dbReference type="EMBL" id="KAJ4953185.1"/>
    </source>
</evidence>
<dbReference type="GO" id="GO:0006032">
    <property type="term" value="P:chitin catabolic process"/>
    <property type="evidence" value="ECO:0007669"/>
    <property type="project" value="InterPro"/>
</dbReference>
<keyword evidence="4" id="KW-1185">Reference proteome</keyword>
<dbReference type="InterPro" id="IPR000726">
    <property type="entry name" value="Glyco_hydro_19_cat"/>
</dbReference>
<name>A0A9Q0GVC3_9MAGN</name>
<evidence type="ECO:0000313" key="4">
    <source>
        <dbReference type="Proteomes" id="UP001141806"/>
    </source>
</evidence>
<sequence>MTSCLSLFFLYTSGGYGVATRGPYAWGLCYNHEMSPTHSYCDSSEYVYPRTPGAEYYGRGALPVYWNYNYGVIGKGIKVDLLNHPEYLEQNATIAFQLPSCYVEMDEPSQEAPSICP</sequence>